<evidence type="ECO:0000313" key="2">
    <source>
        <dbReference type="EMBL" id="VTZ81401.1"/>
    </source>
</evidence>
<reference evidence="3 4" key="1">
    <citation type="journal article" date="2014" name="BMC Biol.">
        <title>A comprehensive evaluation of rodent malaria parasite genomes and gene expression.</title>
        <authorList>
            <person name="Otto T.D."/>
            <person name="Bohme U."/>
            <person name="Jackson A.P."/>
            <person name="Hunt M."/>
            <person name="Franke-Fayard B."/>
            <person name="Hoeijmakers W.A."/>
            <person name="Religa A.A."/>
            <person name="Robertson L."/>
            <person name="Sanders M."/>
            <person name="Ogun S.A."/>
            <person name="Cunningham D."/>
            <person name="Erhart A."/>
            <person name="Billker O."/>
            <person name="Khan S.M."/>
            <person name="Stunnenberg H.G."/>
            <person name="Langhorne J."/>
            <person name="Holder A.A."/>
            <person name="Waters A.P."/>
            <person name="Newbold C.I."/>
            <person name="Pain A."/>
            <person name="Berriman M."/>
            <person name="Janse C.J."/>
        </authorList>
    </citation>
    <scope>NUCLEOTIDE SEQUENCE [LARGE SCALE GENOMIC DNA]</scope>
    <source>
        <strain evidence="2 3">17X</strain>
        <strain evidence="1 4">YM</strain>
    </source>
</reference>
<protein>
    <recommendedName>
        <fullName evidence="5">Nucleoside triphosphate hydrolase</fullName>
    </recommendedName>
</protein>
<sequence>MNNDYMDESIINDIIRADIERRKKTIDDIINFKERVPLVEYNKKGNEIYICSEYYFINNIYINVTYENNKFKLNFVDKNYSNIEKREEKEEHIFKIDGLENMEKTRSFELDITNIELEKSIFNELDKFSTKNEDANDSQSNSTTKDVIYDEIGVVKFDKTINNYLDNEIINKELDDWIRYIKGGTRNNYIIVLSGTSGSGKSTLSCLLSLFLNINRILSTDIIREILRKYDTTGDKYLKFSTYESWKLVNSDDEEYEENLNMKKNSTNIDNGIGYNNRGNEDKTYDTCHDPNINFSNGKIRDECENYLSNYIKDNIPHAVLRKRCIENYSKQCTLLFNFIDEIINYHIINNESIIIEGVHMNADLINKLNNKYPNKIIYFLVYISDKETSIKRFSSRTIDSNTEENKYIKNINYINDIQNILIETTKKLKHPINYIENIDIYNSLEQALNIIYSSN</sequence>
<evidence type="ECO:0008006" key="5">
    <source>
        <dbReference type="Google" id="ProtNLM"/>
    </source>
</evidence>
<name>A0A078KET9_PLAYE</name>
<dbReference type="AlphaFoldDB" id="A0A078KET9"/>
<dbReference type="EMBL" id="LM993668">
    <property type="protein sequence ID" value="VTZ81401.1"/>
    <property type="molecule type" value="Genomic_DNA"/>
</dbReference>
<dbReference type="VEuPathDB" id="PlasmoDB:Py17XNL_001400939"/>
<dbReference type="Gene3D" id="3.40.50.300">
    <property type="entry name" value="P-loop containing nucleotide triphosphate hydrolases"/>
    <property type="match status" value="1"/>
</dbReference>
<evidence type="ECO:0000313" key="3">
    <source>
        <dbReference type="Proteomes" id="UP000072874"/>
    </source>
</evidence>
<dbReference type="EMBL" id="LK934642">
    <property type="protein sequence ID" value="CDU20441.1"/>
    <property type="molecule type" value="Genomic_DNA"/>
</dbReference>
<evidence type="ECO:0000313" key="4">
    <source>
        <dbReference type="Proteomes" id="UP000072904"/>
    </source>
</evidence>
<dbReference type="RefSeq" id="XP_725281.1">
    <property type="nucleotide sequence ID" value="XM_720188.1"/>
</dbReference>
<dbReference type="PANTHER" id="PTHR33477:SF3">
    <property type="entry name" value="P-LOOP NTPASE DOMAIN-CONTAINING PROTEIN LPA1 HOMOLOG 1"/>
    <property type="match status" value="1"/>
</dbReference>
<dbReference type="SUPFAM" id="SSF52540">
    <property type="entry name" value="P-loop containing nucleoside triphosphate hydrolases"/>
    <property type="match status" value="2"/>
</dbReference>
<dbReference type="VEuPathDB" id="PlasmoDB:PY17X_1408700"/>
<dbReference type="OrthoDB" id="10263927at2759"/>
<dbReference type="Proteomes" id="UP000072904">
    <property type="component" value="Chromosome 14"/>
</dbReference>
<gene>
    <name evidence="2" type="ORF">PY17X_1408700</name>
    <name evidence="1" type="ORF">PYYM_1410600</name>
</gene>
<reference evidence="2" key="4">
    <citation type="submission" date="2019-05" db="EMBL/GenBank/DDBJ databases">
        <authorList>
            <consortium name="Pathogen Informatics"/>
        </authorList>
    </citation>
    <scope>NUCLEOTIDE SEQUENCE</scope>
    <source>
        <strain evidence="2">17X</strain>
    </source>
</reference>
<proteinExistence type="predicted"/>
<accession>A0A078KET9</accession>
<dbReference type="OMA" id="DDEMYIC"/>
<organism evidence="2 3">
    <name type="scientific">Plasmodium yoelii</name>
    <dbReference type="NCBI Taxonomy" id="5861"/>
    <lineage>
        <taxon>Eukaryota</taxon>
        <taxon>Sar</taxon>
        <taxon>Alveolata</taxon>
        <taxon>Apicomplexa</taxon>
        <taxon>Aconoidasida</taxon>
        <taxon>Haemosporida</taxon>
        <taxon>Plasmodiidae</taxon>
        <taxon>Plasmodium</taxon>
        <taxon>Plasmodium (Vinckeia)</taxon>
    </lineage>
</organism>
<evidence type="ECO:0000313" key="1">
    <source>
        <dbReference type="EMBL" id="CDU20441.1"/>
    </source>
</evidence>
<reference evidence="1" key="3">
    <citation type="submission" date="2014-05" db="EMBL/GenBank/DDBJ databases">
        <authorList>
            <person name="Aslett A.Martin."/>
            <person name="De Silva Nishadi"/>
        </authorList>
    </citation>
    <scope>NUCLEOTIDE SEQUENCE</scope>
    <source>
        <strain evidence="1">YM</strain>
    </source>
</reference>
<dbReference type="GeneID" id="3790620"/>
<dbReference type="VEuPathDB" id="PlasmoDB:PYYM_1410600"/>
<dbReference type="VEuPathDB" id="PlasmoDB:PY04905"/>
<reference evidence="2" key="2">
    <citation type="submission" date="2014-05" db="EMBL/GenBank/DDBJ databases">
        <authorList>
            <person name="Aslett M.A."/>
            <person name="De Silva N."/>
        </authorList>
    </citation>
    <scope>NUCLEOTIDE SEQUENCE</scope>
    <source>
        <strain evidence="2">17X</strain>
    </source>
</reference>
<dbReference type="KEGG" id="pyo:PY17X_1408700"/>
<dbReference type="Proteomes" id="UP000072874">
    <property type="component" value="Chromosome 14"/>
</dbReference>
<dbReference type="InterPro" id="IPR027417">
    <property type="entry name" value="P-loop_NTPase"/>
</dbReference>
<dbReference type="PANTHER" id="PTHR33477">
    <property type="entry name" value="P-LOOP NTPASE DOMAIN-CONTAINING PROTEIN LPA1 HOMOLOG 1"/>
    <property type="match status" value="1"/>
</dbReference>